<keyword evidence="1" id="KW-1133">Transmembrane helix</keyword>
<gene>
    <name evidence="2" type="ORF">FYJ61_08810</name>
</gene>
<evidence type="ECO:0000313" key="2">
    <source>
        <dbReference type="EMBL" id="MST80534.1"/>
    </source>
</evidence>
<dbReference type="Proteomes" id="UP000452141">
    <property type="component" value="Unassembled WGS sequence"/>
</dbReference>
<feature type="transmembrane region" description="Helical" evidence="1">
    <location>
        <begin position="40"/>
        <end position="61"/>
    </location>
</feature>
<evidence type="ECO:0000313" key="3">
    <source>
        <dbReference type="Proteomes" id="UP000452141"/>
    </source>
</evidence>
<accession>A0A844FPG8</accession>
<dbReference type="EMBL" id="VUMW01000034">
    <property type="protein sequence ID" value="MST80534.1"/>
    <property type="molecule type" value="Genomic_DNA"/>
</dbReference>
<protein>
    <submittedName>
        <fullName evidence="2">Uncharacterized protein</fullName>
    </submittedName>
</protein>
<dbReference type="RefSeq" id="WP_008460356.1">
    <property type="nucleotide sequence ID" value="NZ_JBKZBH010000035.1"/>
</dbReference>
<keyword evidence="1" id="KW-0472">Membrane</keyword>
<comment type="caution">
    <text evidence="2">The sequence shown here is derived from an EMBL/GenBank/DDBJ whole genome shotgun (WGS) entry which is preliminary data.</text>
</comment>
<reference evidence="2 3" key="1">
    <citation type="submission" date="2019-08" db="EMBL/GenBank/DDBJ databases">
        <title>In-depth cultivation of the pig gut microbiome towards novel bacterial diversity and tailored functional studies.</title>
        <authorList>
            <person name="Wylensek D."/>
            <person name="Hitch T.C.A."/>
            <person name="Clavel T."/>
        </authorList>
    </citation>
    <scope>NUCLEOTIDE SEQUENCE [LARGE SCALE GENOMIC DNA]</scope>
    <source>
        <strain evidence="2 3">WCA-470BD-2E</strain>
    </source>
</reference>
<feature type="transmembrane region" description="Helical" evidence="1">
    <location>
        <begin position="93"/>
        <end position="111"/>
    </location>
</feature>
<sequence>MMLTQKNKNWIYRILLIIWLVALGPTYTFGYATEAAKSAEVFLCFNLLTILIFIAAMVLIGNAKYHKLTNLLLVATLIMALAELIYNGMYGKFFDYWSLGNIVFALITFWLEKQNK</sequence>
<keyword evidence="1" id="KW-0812">Transmembrane</keyword>
<dbReference type="AlphaFoldDB" id="A0A844FPG8"/>
<proteinExistence type="predicted"/>
<evidence type="ECO:0000256" key="1">
    <source>
        <dbReference type="SAM" id="Phobius"/>
    </source>
</evidence>
<feature type="transmembrane region" description="Helical" evidence="1">
    <location>
        <begin position="68"/>
        <end position="87"/>
    </location>
</feature>
<name>A0A844FPG8_9LACO</name>
<organism evidence="2 3">
    <name type="scientific">Lactobacillus equicursoris</name>
    <dbReference type="NCBI Taxonomy" id="420645"/>
    <lineage>
        <taxon>Bacteria</taxon>
        <taxon>Bacillati</taxon>
        <taxon>Bacillota</taxon>
        <taxon>Bacilli</taxon>
        <taxon>Lactobacillales</taxon>
        <taxon>Lactobacillaceae</taxon>
        <taxon>Lactobacillus</taxon>
    </lineage>
</organism>